<keyword evidence="4" id="KW-1185">Reference proteome</keyword>
<comment type="caution">
    <text evidence="3">The sequence shown here is derived from an EMBL/GenBank/DDBJ whole genome shotgun (WGS) entry which is preliminary data.</text>
</comment>
<proteinExistence type="predicted"/>
<keyword evidence="2" id="KW-0732">Signal</keyword>
<feature type="signal peptide" evidence="2">
    <location>
        <begin position="1"/>
        <end position="18"/>
    </location>
</feature>
<sequence length="385" mass="43179">MRFTAILLAAVCLGGTLAFAAPYLSPDLDELVLQTSATSIVAPPPDQDKLGDRPYRSCDATGPPVRAGSFDSPRIKDLTAGTFESWHFDIALIQNSTKFFFAWHASDPLYGGFDPQLIVEFTLPDGTHHTSVTKGDMEYQHDETNGYSLSIGESSFTWTDDAKWYKLNVKTENFLASLTYENMLPLAFVPRQYDESFAILPHFNVIVPIPRAHVDGWVQFASGERWAIQNVGFHDHRWGQHHEANKGYSWSLLRAHSWNVTVNAIMVTNPDGKEKTTASYLAHFHEPLYSLWDSTSTSLVPSLQLVMDSKPLTGYVLDYNVCDESGHYHLAALQEISTECAPTSGKRRISLGLTGLSIRDYRVTEKVDWGVGYIEQHHKCTMQIE</sequence>
<feature type="chain" id="PRO_5042006508" evidence="2">
    <location>
        <begin position="19"/>
        <end position="385"/>
    </location>
</feature>
<protein>
    <submittedName>
        <fullName evidence="3">Uncharacterized protein</fullName>
    </submittedName>
</protein>
<evidence type="ECO:0000313" key="3">
    <source>
        <dbReference type="EMBL" id="KAJ3174869.1"/>
    </source>
</evidence>
<name>A0AAD5TG53_9FUNG</name>
<reference evidence="3" key="1">
    <citation type="submission" date="2020-05" db="EMBL/GenBank/DDBJ databases">
        <title>Phylogenomic resolution of chytrid fungi.</title>
        <authorList>
            <person name="Stajich J.E."/>
            <person name="Amses K."/>
            <person name="Simmons R."/>
            <person name="Seto K."/>
            <person name="Myers J."/>
            <person name="Bonds A."/>
            <person name="Quandt C.A."/>
            <person name="Barry K."/>
            <person name="Liu P."/>
            <person name="Grigoriev I."/>
            <person name="Longcore J.E."/>
            <person name="James T.Y."/>
        </authorList>
    </citation>
    <scope>NUCLEOTIDE SEQUENCE</scope>
    <source>
        <strain evidence="3">JEL0379</strain>
    </source>
</reference>
<evidence type="ECO:0000256" key="2">
    <source>
        <dbReference type="SAM" id="SignalP"/>
    </source>
</evidence>
<dbReference type="EMBL" id="JADGJQ010000059">
    <property type="protein sequence ID" value="KAJ3174869.1"/>
    <property type="molecule type" value="Genomic_DNA"/>
</dbReference>
<dbReference type="SUPFAM" id="SSF159245">
    <property type="entry name" value="AttH-like"/>
    <property type="match status" value="1"/>
</dbReference>
<feature type="compositionally biased region" description="Basic and acidic residues" evidence="1">
    <location>
        <begin position="46"/>
        <end position="56"/>
    </location>
</feature>
<accession>A0AAD5TG53</accession>
<evidence type="ECO:0000313" key="4">
    <source>
        <dbReference type="Proteomes" id="UP001212152"/>
    </source>
</evidence>
<organism evidence="3 4">
    <name type="scientific">Geranomyces variabilis</name>
    <dbReference type="NCBI Taxonomy" id="109894"/>
    <lineage>
        <taxon>Eukaryota</taxon>
        <taxon>Fungi</taxon>
        <taxon>Fungi incertae sedis</taxon>
        <taxon>Chytridiomycota</taxon>
        <taxon>Chytridiomycota incertae sedis</taxon>
        <taxon>Chytridiomycetes</taxon>
        <taxon>Spizellomycetales</taxon>
        <taxon>Powellomycetaceae</taxon>
        <taxon>Geranomyces</taxon>
    </lineage>
</organism>
<evidence type="ECO:0000256" key="1">
    <source>
        <dbReference type="SAM" id="MobiDB-lite"/>
    </source>
</evidence>
<feature type="region of interest" description="Disordered" evidence="1">
    <location>
        <begin position="42"/>
        <end position="70"/>
    </location>
</feature>
<gene>
    <name evidence="3" type="ORF">HDU87_006661</name>
</gene>
<dbReference type="Proteomes" id="UP001212152">
    <property type="component" value="Unassembled WGS sequence"/>
</dbReference>
<dbReference type="AlphaFoldDB" id="A0AAD5TG53"/>